<keyword evidence="9" id="KW-0472">Membrane</keyword>
<organism evidence="12 13">
    <name type="scientific">Syphacia muris</name>
    <dbReference type="NCBI Taxonomy" id="451379"/>
    <lineage>
        <taxon>Eukaryota</taxon>
        <taxon>Metazoa</taxon>
        <taxon>Ecdysozoa</taxon>
        <taxon>Nematoda</taxon>
        <taxon>Chromadorea</taxon>
        <taxon>Rhabditida</taxon>
        <taxon>Spirurina</taxon>
        <taxon>Oxyuridomorpha</taxon>
        <taxon>Oxyuroidea</taxon>
        <taxon>Oxyuridae</taxon>
        <taxon>Syphacia</taxon>
    </lineage>
</organism>
<dbReference type="PANTHER" id="PTHR23255">
    <property type="entry name" value="TRANSFORMING GROWTH FACTOR-BETA RECEPTOR TYPE I AND II"/>
    <property type="match status" value="1"/>
</dbReference>
<dbReference type="InterPro" id="IPR000333">
    <property type="entry name" value="TGFB_receptor"/>
</dbReference>
<dbReference type="GO" id="GO:0004675">
    <property type="term" value="F:transmembrane receptor protein serine/threonine kinase activity"/>
    <property type="evidence" value="ECO:0007669"/>
    <property type="project" value="InterPro"/>
</dbReference>
<keyword evidence="3" id="KW-0808">Transferase</keyword>
<name>A0A0N5B008_9BILA</name>
<keyword evidence="8" id="KW-1133">Transmembrane helix</keyword>
<evidence type="ECO:0000256" key="9">
    <source>
        <dbReference type="ARBA" id="ARBA00023136"/>
    </source>
</evidence>
<dbReference type="Proteomes" id="UP000046393">
    <property type="component" value="Unplaced"/>
</dbReference>
<keyword evidence="5" id="KW-0547">Nucleotide-binding</keyword>
<dbReference type="PANTHER" id="PTHR23255:SF72">
    <property type="entry name" value="RECEPTOR PROTEIN SERINE_THREONINE KINASE"/>
    <property type="match status" value="1"/>
</dbReference>
<dbReference type="GO" id="GO:0005524">
    <property type="term" value="F:ATP binding"/>
    <property type="evidence" value="ECO:0007669"/>
    <property type="project" value="UniProtKB-KW"/>
</dbReference>
<evidence type="ECO:0000256" key="4">
    <source>
        <dbReference type="ARBA" id="ARBA00022692"/>
    </source>
</evidence>
<proteinExistence type="predicted"/>
<evidence type="ECO:0000313" key="12">
    <source>
        <dbReference type="Proteomes" id="UP000046393"/>
    </source>
</evidence>
<dbReference type="STRING" id="451379.A0A0N5B008"/>
<dbReference type="AlphaFoldDB" id="A0A0N5B008"/>
<evidence type="ECO:0000256" key="2">
    <source>
        <dbReference type="ARBA" id="ARBA00022527"/>
    </source>
</evidence>
<evidence type="ECO:0000256" key="8">
    <source>
        <dbReference type="ARBA" id="ARBA00022989"/>
    </source>
</evidence>
<evidence type="ECO:0000256" key="10">
    <source>
        <dbReference type="ARBA" id="ARBA00023170"/>
    </source>
</evidence>
<evidence type="ECO:0000256" key="6">
    <source>
        <dbReference type="ARBA" id="ARBA00022777"/>
    </source>
</evidence>
<accession>A0A0N5B008</accession>
<sequence length="144" mass="15903">EIAGASSSDSGIGSSGTGSKFNGANPQCSANILSNQRNNYDAEGLQRRVAEAYDALSGKDPSLEEMRRLVCEQKRRPVFNEILLNDRILAEICFKITECWDENINARPQIMSVKRSLSKAVNEWEQRKLLTSNDAYASGTTNIS</sequence>
<evidence type="ECO:0000256" key="1">
    <source>
        <dbReference type="ARBA" id="ARBA00004167"/>
    </source>
</evidence>
<feature type="compositionally biased region" description="Low complexity" evidence="11">
    <location>
        <begin position="1"/>
        <end position="12"/>
    </location>
</feature>
<keyword evidence="6" id="KW-0418">Kinase</keyword>
<keyword evidence="10" id="KW-0675">Receptor</keyword>
<keyword evidence="4" id="KW-0812">Transmembrane</keyword>
<keyword evidence="7" id="KW-0067">ATP-binding</keyword>
<comment type="subcellular location">
    <subcellularLocation>
        <location evidence="1">Membrane</location>
        <topology evidence="1">Single-pass membrane protein</topology>
    </subcellularLocation>
</comment>
<evidence type="ECO:0000256" key="5">
    <source>
        <dbReference type="ARBA" id="ARBA00022741"/>
    </source>
</evidence>
<evidence type="ECO:0000256" key="11">
    <source>
        <dbReference type="SAM" id="MobiDB-lite"/>
    </source>
</evidence>
<reference evidence="13" key="1">
    <citation type="submission" date="2017-02" db="UniProtKB">
        <authorList>
            <consortium name="WormBaseParasite"/>
        </authorList>
    </citation>
    <scope>IDENTIFICATION</scope>
</reference>
<dbReference type="Gene3D" id="1.10.510.10">
    <property type="entry name" value="Transferase(Phosphotransferase) domain 1"/>
    <property type="match status" value="1"/>
</dbReference>
<keyword evidence="2" id="KW-0723">Serine/threonine-protein kinase</keyword>
<evidence type="ECO:0000256" key="3">
    <source>
        <dbReference type="ARBA" id="ARBA00022679"/>
    </source>
</evidence>
<dbReference type="WBParaSite" id="SMUV_0001059301-mRNA-1">
    <property type="protein sequence ID" value="SMUV_0001059301-mRNA-1"/>
    <property type="gene ID" value="SMUV_0001059301"/>
</dbReference>
<evidence type="ECO:0000256" key="7">
    <source>
        <dbReference type="ARBA" id="ARBA00022840"/>
    </source>
</evidence>
<protein>
    <submittedName>
        <fullName evidence="13">Serine-threonine/tyrosine-protein kinase catalytic domain-containing protein</fullName>
    </submittedName>
</protein>
<evidence type="ECO:0000313" key="13">
    <source>
        <dbReference type="WBParaSite" id="SMUV_0001059301-mRNA-1"/>
    </source>
</evidence>
<feature type="region of interest" description="Disordered" evidence="11">
    <location>
        <begin position="1"/>
        <end position="24"/>
    </location>
</feature>
<keyword evidence="12" id="KW-1185">Reference proteome</keyword>
<dbReference type="GO" id="GO:0005886">
    <property type="term" value="C:plasma membrane"/>
    <property type="evidence" value="ECO:0007669"/>
    <property type="project" value="TreeGrafter"/>
</dbReference>